<dbReference type="Pfam" id="PF00589">
    <property type="entry name" value="Phage_integrase"/>
    <property type="match status" value="1"/>
</dbReference>
<dbReference type="SUPFAM" id="SSF47823">
    <property type="entry name" value="lambda integrase-like, N-terminal domain"/>
    <property type="match status" value="1"/>
</dbReference>
<keyword evidence="1" id="KW-0238">DNA-binding</keyword>
<evidence type="ECO:0000259" key="3">
    <source>
        <dbReference type="PROSITE" id="PS51898"/>
    </source>
</evidence>
<dbReference type="InterPro" id="IPR011010">
    <property type="entry name" value="DNA_brk_join_enz"/>
</dbReference>
<name>A0ABR5DXM1_9HYPH</name>
<evidence type="ECO:0000256" key="2">
    <source>
        <dbReference type="ARBA" id="ARBA00023172"/>
    </source>
</evidence>
<evidence type="ECO:0000313" key="5">
    <source>
        <dbReference type="Proteomes" id="UP000033519"/>
    </source>
</evidence>
<dbReference type="InterPro" id="IPR002104">
    <property type="entry name" value="Integrase_catalytic"/>
</dbReference>
<keyword evidence="5" id="KW-1185">Reference proteome</keyword>
<protein>
    <recommendedName>
        <fullName evidence="3">Tyr recombinase domain-containing protein</fullName>
    </recommendedName>
</protein>
<evidence type="ECO:0000256" key="1">
    <source>
        <dbReference type="ARBA" id="ARBA00023125"/>
    </source>
</evidence>
<dbReference type="PANTHER" id="PTHR34605">
    <property type="entry name" value="PHAGE_INTEGRASE DOMAIN-CONTAINING PROTEIN"/>
    <property type="match status" value="1"/>
</dbReference>
<sequence>MLAPQLQDQIPVVARTTQDFVRSSMAEASQRAFRSDLDQFFAWGGTVPATAGIIADFLAAHATTHKPATLARWTASISKAHRIGGYDSPTSSELVRATMRGIRRTYGSDQRRATPITRANLLAMTGAFTDRPKQVRDKALLLIGFAGGFRRSELVGLDHEDIVLVEEGLIITIRRSKTDQFGEGRKIGIPYGRPTLCPVRAFLAWKALLEHGTGPAFRRIDRHGNISPHRLSGEAVCEVVRQHAVTACLEPSIYSGHSLRAGLATSAARAGVPSWKIRSQTGHASDAMLARYIRDGEMWVGNAAGAVL</sequence>
<evidence type="ECO:0000313" key="4">
    <source>
        <dbReference type="EMBL" id="KKC32748.1"/>
    </source>
</evidence>
<proteinExistence type="predicted"/>
<feature type="domain" description="Tyr recombinase" evidence="3">
    <location>
        <begin position="111"/>
        <end position="305"/>
    </location>
</feature>
<dbReference type="PANTHER" id="PTHR34605:SF3">
    <property type="entry name" value="P CELL-TYPE AGGLUTINATION PROTEIN MAP4-LIKE-RELATED"/>
    <property type="match status" value="1"/>
</dbReference>
<dbReference type="InterPro" id="IPR010998">
    <property type="entry name" value="Integrase_recombinase_N"/>
</dbReference>
<reference evidence="4 5" key="1">
    <citation type="submission" date="2015-03" db="EMBL/GenBank/DDBJ databases">
        <authorList>
            <person name="Lepp D."/>
            <person name="Hassan Y.I."/>
            <person name="Li X.-Z."/>
            <person name="Zhou T."/>
        </authorList>
    </citation>
    <scope>NUCLEOTIDE SEQUENCE [LARGE SCALE GENOMIC DNA]</scope>
    <source>
        <strain evidence="4 5">Cr7-05</strain>
    </source>
</reference>
<dbReference type="InterPro" id="IPR052925">
    <property type="entry name" value="Phage_Integrase-like_Recomb"/>
</dbReference>
<organism evidence="4 5">
    <name type="scientific">Devosia psychrophila</name>
    <dbReference type="NCBI Taxonomy" id="728005"/>
    <lineage>
        <taxon>Bacteria</taxon>
        <taxon>Pseudomonadati</taxon>
        <taxon>Pseudomonadota</taxon>
        <taxon>Alphaproteobacteria</taxon>
        <taxon>Hyphomicrobiales</taxon>
        <taxon>Devosiaceae</taxon>
        <taxon>Devosia</taxon>
    </lineage>
</organism>
<dbReference type="CDD" id="cd00799">
    <property type="entry name" value="INT_Cre_C"/>
    <property type="match status" value="1"/>
</dbReference>
<dbReference type="Proteomes" id="UP000033519">
    <property type="component" value="Unassembled WGS sequence"/>
</dbReference>
<dbReference type="Gene3D" id="1.10.150.130">
    <property type="match status" value="1"/>
</dbReference>
<dbReference type="InterPro" id="IPR013762">
    <property type="entry name" value="Integrase-like_cat_sf"/>
</dbReference>
<gene>
    <name evidence="4" type="ORF">WH91_12530</name>
</gene>
<keyword evidence="2" id="KW-0233">DNA recombination</keyword>
<accession>A0ABR5DXM1</accession>
<dbReference type="EMBL" id="LAPV01000129">
    <property type="protein sequence ID" value="KKC32748.1"/>
    <property type="molecule type" value="Genomic_DNA"/>
</dbReference>
<dbReference type="Gene3D" id="1.10.443.10">
    <property type="entry name" value="Intergrase catalytic core"/>
    <property type="match status" value="1"/>
</dbReference>
<comment type="caution">
    <text evidence="4">The sequence shown here is derived from an EMBL/GenBank/DDBJ whole genome shotgun (WGS) entry which is preliminary data.</text>
</comment>
<dbReference type="SUPFAM" id="SSF56349">
    <property type="entry name" value="DNA breaking-rejoining enzymes"/>
    <property type="match status" value="1"/>
</dbReference>
<dbReference type="PROSITE" id="PS51898">
    <property type="entry name" value="TYR_RECOMBINASE"/>
    <property type="match status" value="1"/>
</dbReference>